<keyword evidence="1 4" id="KW-0963">Cytoplasm</keyword>
<organism evidence="7 8">
    <name type="scientific">Phreatobacter cathodiphilus</name>
    <dbReference type="NCBI Taxonomy" id="1868589"/>
    <lineage>
        <taxon>Bacteria</taxon>
        <taxon>Pseudomonadati</taxon>
        <taxon>Pseudomonadota</taxon>
        <taxon>Alphaproteobacteria</taxon>
        <taxon>Hyphomicrobiales</taxon>
        <taxon>Phreatobacteraceae</taxon>
        <taxon>Phreatobacter</taxon>
    </lineage>
</organism>
<evidence type="ECO:0000256" key="1">
    <source>
        <dbReference type="ARBA" id="ARBA00022490"/>
    </source>
</evidence>
<dbReference type="Pfam" id="PF04377">
    <property type="entry name" value="ATE_C"/>
    <property type="match status" value="1"/>
</dbReference>
<evidence type="ECO:0000259" key="6">
    <source>
        <dbReference type="Pfam" id="PF04377"/>
    </source>
</evidence>
<evidence type="ECO:0000313" key="7">
    <source>
        <dbReference type="EMBL" id="AVO44312.1"/>
    </source>
</evidence>
<dbReference type="PANTHER" id="PTHR21367">
    <property type="entry name" value="ARGININE-TRNA-PROTEIN TRANSFERASE 1"/>
    <property type="match status" value="1"/>
</dbReference>
<comment type="catalytic activity">
    <reaction evidence="4">
        <text>N-terminal L-glutamyl-[protein] + L-leucyl-tRNA(Leu) = N-terminal L-leucyl-L-glutamyl-[protein] + tRNA(Leu) + H(+)</text>
        <dbReference type="Rhea" id="RHEA:50412"/>
        <dbReference type="Rhea" id="RHEA-COMP:9613"/>
        <dbReference type="Rhea" id="RHEA-COMP:9622"/>
        <dbReference type="Rhea" id="RHEA-COMP:12664"/>
        <dbReference type="Rhea" id="RHEA-COMP:12668"/>
        <dbReference type="ChEBI" id="CHEBI:15378"/>
        <dbReference type="ChEBI" id="CHEBI:64721"/>
        <dbReference type="ChEBI" id="CHEBI:78442"/>
        <dbReference type="ChEBI" id="CHEBI:78494"/>
        <dbReference type="ChEBI" id="CHEBI:133041"/>
        <dbReference type="EC" id="2.3.2.29"/>
    </reaction>
</comment>
<name>A0A2S0N831_9HYPH</name>
<dbReference type="Pfam" id="PF04376">
    <property type="entry name" value="ATE_N"/>
    <property type="match status" value="1"/>
</dbReference>
<sequence>MTQQPRDTPQFYLTAPTPCPYLPGQSERKVFTHLVGPKAPQLNDILTQGGFRRSQSIAYRPACETCRACVSVRVPVADFRPGRSFRKVMLRNGDLVGEMRPAIPTSEQYSTFRAYLDARHRAGGMADMTVLDYAMMVEDSHVKTRLVEYRKRDADTAINGRSKGDIVACVLTDILADGLSLVYSFYEPEEASRSLGTLVILDHIARAKAMGLPYVYLGYWVEGSAKMDYKARFLPQERLMPEGWVRVDSAGD</sequence>
<dbReference type="InterPro" id="IPR017138">
    <property type="entry name" value="Asp_Glu_LeuTrfase"/>
</dbReference>
<reference evidence="7 8" key="1">
    <citation type="submission" date="2018-03" db="EMBL/GenBank/DDBJ databases">
        <title>Genome sequencing of Phreatobacter sp.</title>
        <authorList>
            <person name="Kim S.-J."/>
            <person name="Heo J."/>
            <person name="Kwon S.-W."/>
        </authorList>
    </citation>
    <scope>NUCLEOTIDE SEQUENCE [LARGE SCALE GENOMIC DNA]</scope>
    <source>
        <strain evidence="7 8">S-12</strain>
    </source>
</reference>
<dbReference type="InterPro" id="IPR016181">
    <property type="entry name" value="Acyl_CoA_acyltransferase"/>
</dbReference>
<dbReference type="EMBL" id="CP027668">
    <property type="protein sequence ID" value="AVO44312.1"/>
    <property type="molecule type" value="Genomic_DNA"/>
</dbReference>
<proteinExistence type="inferred from homology"/>
<dbReference type="GO" id="GO:0004057">
    <property type="term" value="F:arginyl-tRNA--protein transferase activity"/>
    <property type="evidence" value="ECO:0007669"/>
    <property type="project" value="InterPro"/>
</dbReference>
<evidence type="ECO:0000256" key="2">
    <source>
        <dbReference type="ARBA" id="ARBA00022679"/>
    </source>
</evidence>
<gene>
    <name evidence="4" type="primary">bpt</name>
    <name evidence="7" type="ORF">C6569_04090</name>
</gene>
<comment type="catalytic activity">
    <reaction evidence="4">
        <text>N-terminal L-aspartyl-[protein] + L-leucyl-tRNA(Leu) = N-terminal L-leucyl-L-aspartyl-[protein] + tRNA(Leu) + H(+)</text>
        <dbReference type="Rhea" id="RHEA:50420"/>
        <dbReference type="Rhea" id="RHEA-COMP:9613"/>
        <dbReference type="Rhea" id="RHEA-COMP:9622"/>
        <dbReference type="Rhea" id="RHEA-COMP:12669"/>
        <dbReference type="Rhea" id="RHEA-COMP:12674"/>
        <dbReference type="ChEBI" id="CHEBI:15378"/>
        <dbReference type="ChEBI" id="CHEBI:64720"/>
        <dbReference type="ChEBI" id="CHEBI:78442"/>
        <dbReference type="ChEBI" id="CHEBI:78494"/>
        <dbReference type="ChEBI" id="CHEBI:133042"/>
        <dbReference type="EC" id="2.3.2.29"/>
    </reaction>
</comment>
<dbReference type="NCBIfam" id="NF002343">
    <property type="entry name" value="PRK01305.1-4"/>
    <property type="match status" value="1"/>
</dbReference>
<dbReference type="InterPro" id="IPR007472">
    <property type="entry name" value="N-end_Aminoacyl_Trfase_C"/>
</dbReference>
<dbReference type="Proteomes" id="UP000237889">
    <property type="component" value="Chromosome"/>
</dbReference>
<evidence type="ECO:0000259" key="5">
    <source>
        <dbReference type="Pfam" id="PF04376"/>
    </source>
</evidence>
<dbReference type="SUPFAM" id="SSF55729">
    <property type="entry name" value="Acyl-CoA N-acyltransferases (Nat)"/>
    <property type="match status" value="1"/>
</dbReference>
<comment type="function">
    <text evidence="4">Functions in the N-end rule pathway of protein degradation where it conjugates Leu from its aminoacyl-tRNA to the N-termini of proteins containing an N-terminal aspartate or glutamate.</text>
</comment>
<evidence type="ECO:0000256" key="3">
    <source>
        <dbReference type="ARBA" id="ARBA00023315"/>
    </source>
</evidence>
<dbReference type="HAMAP" id="MF_00689">
    <property type="entry name" value="Bpt"/>
    <property type="match status" value="1"/>
</dbReference>
<dbReference type="EC" id="2.3.2.29" evidence="4"/>
<evidence type="ECO:0000313" key="8">
    <source>
        <dbReference type="Proteomes" id="UP000237889"/>
    </source>
</evidence>
<keyword evidence="8" id="KW-1185">Reference proteome</keyword>
<dbReference type="NCBIfam" id="NF002342">
    <property type="entry name" value="PRK01305.1-3"/>
    <property type="match status" value="1"/>
</dbReference>
<dbReference type="KEGG" id="phr:C6569_04090"/>
<dbReference type="AlphaFoldDB" id="A0A2S0N831"/>
<comment type="similarity">
    <text evidence="4">Belongs to the R-transferase family. Bpt subfamily.</text>
</comment>
<keyword evidence="3 4" id="KW-0012">Acyltransferase</keyword>
<feature type="domain" description="N-end rule aminoacyl transferase C-terminal" evidence="6">
    <location>
        <begin position="107"/>
        <end position="239"/>
    </location>
</feature>
<dbReference type="GO" id="GO:0005737">
    <property type="term" value="C:cytoplasm"/>
    <property type="evidence" value="ECO:0007669"/>
    <property type="project" value="UniProtKB-SubCell"/>
</dbReference>
<dbReference type="GO" id="GO:0008914">
    <property type="term" value="F:leucyl-tRNA--protein transferase activity"/>
    <property type="evidence" value="ECO:0007669"/>
    <property type="project" value="UniProtKB-UniRule"/>
</dbReference>
<comment type="subcellular location">
    <subcellularLocation>
        <location evidence="4">Cytoplasm</location>
    </subcellularLocation>
</comment>
<protein>
    <recommendedName>
        <fullName evidence="4">Aspartate/glutamate leucyltransferase</fullName>
        <ecNumber evidence="4">2.3.2.29</ecNumber>
    </recommendedName>
</protein>
<dbReference type="InterPro" id="IPR007471">
    <property type="entry name" value="N-end_Aminoacyl_Trfase_N"/>
</dbReference>
<dbReference type="PIRSF" id="PIRSF037208">
    <property type="entry name" value="ATE_pro_prd"/>
    <property type="match status" value="1"/>
</dbReference>
<dbReference type="InterPro" id="IPR030700">
    <property type="entry name" value="N-end_Aminoacyl_Trfase"/>
</dbReference>
<dbReference type="PANTHER" id="PTHR21367:SF1">
    <property type="entry name" value="ARGINYL-TRNA--PROTEIN TRANSFERASE 1"/>
    <property type="match status" value="1"/>
</dbReference>
<dbReference type="OrthoDB" id="9782022at2"/>
<keyword evidence="2 4" id="KW-0808">Transferase</keyword>
<evidence type="ECO:0000256" key="4">
    <source>
        <dbReference type="HAMAP-Rule" id="MF_00689"/>
    </source>
</evidence>
<feature type="domain" description="N-end aminoacyl transferase N-terminal" evidence="5">
    <location>
        <begin position="18"/>
        <end position="87"/>
    </location>
</feature>
<dbReference type="NCBIfam" id="NF002346">
    <property type="entry name" value="PRK01305.2-3"/>
    <property type="match status" value="1"/>
</dbReference>
<dbReference type="GO" id="GO:0071596">
    <property type="term" value="P:ubiquitin-dependent protein catabolic process via the N-end rule pathway"/>
    <property type="evidence" value="ECO:0007669"/>
    <property type="project" value="InterPro"/>
</dbReference>
<accession>A0A2S0N831</accession>
<dbReference type="RefSeq" id="WP_106747642.1">
    <property type="nucleotide sequence ID" value="NZ_CP027668.1"/>
</dbReference>